<dbReference type="EMBL" id="MFLK01000040">
    <property type="protein sequence ID" value="OGG65640.1"/>
    <property type="molecule type" value="Genomic_DNA"/>
</dbReference>
<name>A0A1F6DWI2_9BACT</name>
<organism evidence="1 2">
    <name type="scientific">Candidatus Kaiserbacteria bacterium RIFCSPHIGHO2_02_FULL_55_20</name>
    <dbReference type="NCBI Taxonomy" id="1798497"/>
    <lineage>
        <taxon>Bacteria</taxon>
        <taxon>Candidatus Kaiseribacteriota</taxon>
    </lineage>
</organism>
<dbReference type="Proteomes" id="UP000177652">
    <property type="component" value="Unassembled WGS sequence"/>
</dbReference>
<dbReference type="Gene3D" id="3.40.91.30">
    <property type="match status" value="1"/>
</dbReference>
<evidence type="ECO:0008006" key="3">
    <source>
        <dbReference type="Google" id="ProtNLM"/>
    </source>
</evidence>
<proteinExistence type="predicted"/>
<comment type="caution">
    <text evidence="1">The sequence shown here is derived from an EMBL/GenBank/DDBJ whole genome shotgun (WGS) entry which is preliminary data.</text>
</comment>
<dbReference type="InterPro" id="IPR011335">
    <property type="entry name" value="Restrct_endonuc-II-like"/>
</dbReference>
<reference evidence="1 2" key="1">
    <citation type="journal article" date="2016" name="Nat. Commun.">
        <title>Thousands of microbial genomes shed light on interconnected biogeochemical processes in an aquifer system.</title>
        <authorList>
            <person name="Anantharaman K."/>
            <person name="Brown C.T."/>
            <person name="Hug L.A."/>
            <person name="Sharon I."/>
            <person name="Castelle C.J."/>
            <person name="Probst A.J."/>
            <person name="Thomas B.C."/>
            <person name="Singh A."/>
            <person name="Wilkins M.J."/>
            <person name="Karaoz U."/>
            <person name="Brodie E.L."/>
            <person name="Williams K.H."/>
            <person name="Hubbard S.S."/>
            <person name="Banfield J.F."/>
        </authorList>
    </citation>
    <scope>NUCLEOTIDE SEQUENCE [LARGE SCALE GENOMIC DNA]</scope>
</reference>
<dbReference type="AlphaFoldDB" id="A0A1F6DWI2"/>
<protein>
    <recommendedName>
        <fullName evidence="3">Endonuclease</fullName>
    </recommendedName>
</protein>
<dbReference type="STRING" id="1798497.A3D71_02915"/>
<dbReference type="SUPFAM" id="SSF52980">
    <property type="entry name" value="Restriction endonuclease-like"/>
    <property type="match status" value="1"/>
</dbReference>
<gene>
    <name evidence="1" type="ORF">A3D71_02915</name>
</gene>
<evidence type="ECO:0000313" key="1">
    <source>
        <dbReference type="EMBL" id="OGG65640.1"/>
    </source>
</evidence>
<sequence>MAVIGGQPTSPKASKGKNGIRKDISSTINFYSRWEANMARLYTYLRIRWEYAPKSFNIGGQMYTPDFFLPETDTYIEVKNFWWTYSKIRDEKFRMHYPNIRLEVILKDEYLKLEKQYARHILKWEYKNSKL</sequence>
<evidence type="ECO:0000313" key="2">
    <source>
        <dbReference type="Proteomes" id="UP000177652"/>
    </source>
</evidence>
<accession>A0A1F6DWI2</accession>